<protein>
    <recommendedName>
        <fullName evidence="5">F-box associated domain-containing protein</fullName>
    </recommendedName>
</protein>
<reference evidence="4" key="2">
    <citation type="journal article" date="2017" name="J. Anim. Genet.">
        <title>Multiple reference genome sequences of hot pepper reveal the massive evolution of plant disease resistance genes by retroduplication.</title>
        <authorList>
            <person name="Kim S."/>
            <person name="Park J."/>
            <person name="Yeom S.-I."/>
            <person name="Kim Y.-M."/>
            <person name="Seo E."/>
            <person name="Kim K.-T."/>
            <person name="Kim M.-S."/>
            <person name="Lee J.M."/>
            <person name="Cheong K."/>
            <person name="Shin H.-S."/>
            <person name="Kim S.-B."/>
            <person name="Han K."/>
            <person name="Lee J."/>
            <person name="Park M."/>
            <person name="Lee H.-A."/>
            <person name="Lee H.-Y."/>
            <person name="Lee Y."/>
            <person name="Oh S."/>
            <person name="Lee J.H."/>
            <person name="Choi E."/>
            <person name="Choi E."/>
            <person name="Lee S.E."/>
            <person name="Jeon J."/>
            <person name="Kim H."/>
            <person name="Choi G."/>
            <person name="Song H."/>
            <person name="Lee J."/>
            <person name="Lee S.-C."/>
            <person name="Kwon J.-K."/>
            <person name="Lee H.-Y."/>
            <person name="Koo N."/>
            <person name="Hong Y."/>
            <person name="Kim R.W."/>
            <person name="Kang W.-H."/>
            <person name="Huh J.H."/>
            <person name="Kang B.-C."/>
            <person name="Yang T.-J."/>
            <person name="Lee Y.-H."/>
            <person name="Bennetzen J.L."/>
            <person name="Choi D."/>
        </authorList>
    </citation>
    <scope>NUCLEOTIDE SEQUENCE [LARGE SCALE GENOMIC DNA]</scope>
    <source>
        <strain evidence="4">cv. PBC81</strain>
    </source>
</reference>
<comment type="caution">
    <text evidence="3">The sequence shown here is derived from an EMBL/GenBank/DDBJ whole genome shotgun (WGS) entry which is preliminary data.</text>
</comment>
<reference evidence="3 4" key="1">
    <citation type="journal article" date="2017" name="Genome Biol.">
        <title>New reference genome sequences of hot pepper reveal the massive evolution of plant disease-resistance genes by retroduplication.</title>
        <authorList>
            <person name="Kim S."/>
            <person name="Park J."/>
            <person name="Yeom S.I."/>
            <person name="Kim Y.M."/>
            <person name="Seo E."/>
            <person name="Kim K.T."/>
            <person name="Kim M.S."/>
            <person name="Lee J.M."/>
            <person name="Cheong K."/>
            <person name="Shin H.S."/>
            <person name="Kim S.B."/>
            <person name="Han K."/>
            <person name="Lee J."/>
            <person name="Park M."/>
            <person name="Lee H.A."/>
            <person name="Lee H.Y."/>
            <person name="Lee Y."/>
            <person name="Oh S."/>
            <person name="Lee J.H."/>
            <person name="Choi E."/>
            <person name="Choi E."/>
            <person name="Lee S.E."/>
            <person name="Jeon J."/>
            <person name="Kim H."/>
            <person name="Choi G."/>
            <person name="Song H."/>
            <person name="Lee J."/>
            <person name="Lee S.C."/>
            <person name="Kwon J.K."/>
            <person name="Lee H.Y."/>
            <person name="Koo N."/>
            <person name="Hong Y."/>
            <person name="Kim R.W."/>
            <person name="Kang W.H."/>
            <person name="Huh J.H."/>
            <person name="Kang B.C."/>
            <person name="Yang T.J."/>
            <person name="Lee Y.H."/>
            <person name="Bennetzen J.L."/>
            <person name="Choi D."/>
        </authorList>
    </citation>
    <scope>NUCLEOTIDE SEQUENCE [LARGE SCALE GENOMIC DNA]</scope>
    <source>
        <strain evidence="4">cv. PBC81</strain>
    </source>
</reference>
<feature type="domain" description="F-box associated beta-propeller type 3" evidence="1">
    <location>
        <begin position="21"/>
        <end position="144"/>
    </location>
</feature>
<feature type="domain" description="hAT-like transposase RNase-H fold" evidence="2">
    <location>
        <begin position="200"/>
        <end position="248"/>
    </location>
</feature>
<evidence type="ECO:0000313" key="3">
    <source>
        <dbReference type="EMBL" id="PHT35740.1"/>
    </source>
</evidence>
<name>A0A2G2VRY9_CAPBA</name>
<evidence type="ECO:0000313" key="4">
    <source>
        <dbReference type="Proteomes" id="UP000224567"/>
    </source>
</evidence>
<dbReference type="Pfam" id="PF14372">
    <property type="entry name" value="hAT-like_RNase-H"/>
    <property type="match status" value="1"/>
</dbReference>
<evidence type="ECO:0000259" key="1">
    <source>
        <dbReference type="Pfam" id="PF08268"/>
    </source>
</evidence>
<evidence type="ECO:0000259" key="2">
    <source>
        <dbReference type="Pfam" id="PF14372"/>
    </source>
</evidence>
<organism evidence="3 4">
    <name type="scientific">Capsicum baccatum</name>
    <name type="common">Peruvian pepper</name>
    <dbReference type="NCBI Taxonomy" id="33114"/>
    <lineage>
        <taxon>Eukaryota</taxon>
        <taxon>Viridiplantae</taxon>
        <taxon>Streptophyta</taxon>
        <taxon>Embryophyta</taxon>
        <taxon>Tracheophyta</taxon>
        <taxon>Spermatophyta</taxon>
        <taxon>Magnoliopsida</taxon>
        <taxon>eudicotyledons</taxon>
        <taxon>Gunneridae</taxon>
        <taxon>Pentapetalae</taxon>
        <taxon>asterids</taxon>
        <taxon>lamiids</taxon>
        <taxon>Solanales</taxon>
        <taxon>Solanaceae</taxon>
        <taxon>Solanoideae</taxon>
        <taxon>Capsiceae</taxon>
        <taxon>Capsicum</taxon>
    </lineage>
</organism>
<gene>
    <name evidence="3" type="ORF">CQW23_23440</name>
</gene>
<keyword evidence="4" id="KW-1185">Reference proteome</keyword>
<dbReference type="AlphaFoldDB" id="A0A2G2VRY9"/>
<dbReference type="InterPro" id="IPR013187">
    <property type="entry name" value="F-box-assoc_dom_typ3"/>
</dbReference>
<dbReference type="EMBL" id="MLFT02000010">
    <property type="protein sequence ID" value="PHT35740.1"/>
    <property type="molecule type" value="Genomic_DNA"/>
</dbReference>
<dbReference type="InterPro" id="IPR025525">
    <property type="entry name" value="hAT-like_transposase_RNase-H"/>
</dbReference>
<dbReference type="Proteomes" id="UP000224567">
    <property type="component" value="Unassembled WGS sequence"/>
</dbReference>
<proteinExistence type="predicted"/>
<sequence>MELPSSILRDEALSVCSRSALRWRDVVQDGLPWFNSVSDDHSYFVNGFIYCKFRTPDTFHDKGKQCFLAFDVHHKHFTVFNLSLMPSHVRIIFNTSFTVFGQFEGRIALACAKATQFKTVLEVWALEDHQNSIWRMHKIDMRDELGRCFYKVTPIGNFPSVDSGGGGGYDVTSLDVSSFVMDRNDEASIGEAQESFSIEEKHSENPRIKAMAEEMEIKFKNYWQEDYSPIASMAVVLDPRYKLKLVSSGRDDVEVVDEMDEYDTVEYMSQK</sequence>
<accession>A0A2G2VRY9</accession>
<evidence type="ECO:0008006" key="5">
    <source>
        <dbReference type="Google" id="ProtNLM"/>
    </source>
</evidence>
<dbReference type="OrthoDB" id="687122at2759"/>
<dbReference type="GO" id="GO:0003677">
    <property type="term" value="F:DNA binding"/>
    <property type="evidence" value="ECO:0007669"/>
    <property type="project" value="InterPro"/>
</dbReference>
<dbReference type="Pfam" id="PF08268">
    <property type="entry name" value="FBA_3"/>
    <property type="match status" value="1"/>
</dbReference>